<evidence type="ECO:0000313" key="3">
    <source>
        <dbReference type="Proteomes" id="UP000076532"/>
    </source>
</evidence>
<dbReference type="EMBL" id="KV417548">
    <property type="protein sequence ID" value="KZP21333.1"/>
    <property type="molecule type" value="Genomic_DNA"/>
</dbReference>
<dbReference type="PROSITE" id="PS50097">
    <property type="entry name" value="BTB"/>
    <property type="match status" value="1"/>
</dbReference>
<dbReference type="Gene3D" id="3.30.710.10">
    <property type="entry name" value="Potassium Channel Kv1.1, Chain A"/>
    <property type="match status" value="1"/>
</dbReference>
<name>A0A166JY66_9AGAM</name>
<keyword evidence="3" id="KW-1185">Reference proteome</keyword>
<proteinExistence type="predicted"/>
<reference evidence="2 3" key="1">
    <citation type="journal article" date="2016" name="Mol. Biol. Evol.">
        <title>Comparative Genomics of Early-Diverging Mushroom-Forming Fungi Provides Insights into the Origins of Lignocellulose Decay Capabilities.</title>
        <authorList>
            <person name="Nagy L.G."/>
            <person name="Riley R."/>
            <person name="Tritt A."/>
            <person name="Adam C."/>
            <person name="Daum C."/>
            <person name="Floudas D."/>
            <person name="Sun H."/>
            <person name="Yadav J.S."/>
            <person name="Pangilinan J."/>
            <person name="Larsson K.H."/>
            <person name="Matsuura K."/>
            <person name="Barry K."/>
            <person name="Labutti K."/>
            <person name="Kuo R."/>
            <person name="Ohm R.A."/>
            <person name="Bhattacharya S.S."/>
            <person name="Shirouzu T."/>
            <person name="Yoshinaga Y."/>
            <person name="Martin F.M."/>
            <person name="Grigoriev I.V."/>
            <person name="Hibbett D.S."/>
        </authorList>
    </citation>
    <scope>NUCLEOTIDE SEQUENCE [LARGE SCALE GENOMIC DNA]</scope>
    <source>
        <strain evidence="2 3">CBS 109695</strain>
    </source>
</reference>
<accession>A0A166JY66</accession>
<organism evidence="2 3">
    <name type="scientific">Athelia psychrophila</name>
    <dbReference type="NCBI Taxonomy" id="1759441"/>
    <lineage>
        <taxon>Eukaryota</taxon>
        <taxon>Fungi</taxon>
        <taxon>Dikarya</taxon>
        <taxon>Basidiomycota</taxon>
        <taxon>Agaricomycotina</taxon>
        <taxon>Agaricomycetes</taxon>
        <taxon>Agaricomycetidae</taxon>
        <taxon>Atheliales</taxon>
        <taxon>Atheliaceae</taxon>
        <taxon>Athelia</taxon>
    </lineage>
</organism>
<feature type="domain" description="BTB" evidence="1">
    <location>
        <begin position="34"/>
        <end position="101"/>
    </location>
</feature>
<dbReference type="AlphaFoldDB" id="A0A166JY66"/>
<sequence>MDTQDRKRPRAEIDAEEAIRKELTQHPTLYFDDGNMLLQCHQTLFCVHRTLLAKHSTVLRDEITANTYTLDGIACLATNDDIEDMESLLKMLYDGMYVDAEVLTVETFPRIAGLLRICTKYDVQRPRAAILERLRTEWPITLEKHDAKVEDLYRRLRMPGSVAEDLVVHPASVIALLRDCGYAGADLLTPLFYDLSTRVWQIGTPISGHHFAPLSLVDLERFMIGLNALRNYQMVSCMCPATVLLNHNHNPNHGAGFPAPERNICAAEASRLWTNIVGGKIAQQLDLQCDPVNEWKAFPAAFKAQIPPARASPLCHGCCFRLPAVAEETRRTMWESMPAFFKLV</sequence>
<dbReference type="OrthoDB" id="3218112at2759"/>
<protein>
    <recommendedName>
        <fullName evidence="1">BTB domain-containing protein</fullName>
    </recommendedName>
</protein>
<evidence type="ECO:0000259" key="1">
    <source>
        <dbReference type="PROSITE" id="PS50097"/>
    </source>
</evidence>
<gene>
    <name evidence="2" type="ORF">FIBSPDRAFT_953825</name>
</gene>
<dbReference type="InterPro" id="IPR011333">
    <property type="entry name" value="SKP1/BTB/POZ_sf"/>
</dbReference>
<evidence type="ECO:0000313" key="2">
    <source>
        <dbReference type="EMBL" id="KZP21333.1"/>
    </source>
</evidence>
<dbReference type="InterPro" id="IPR000210">
    <property type="entry name" value="BTB/POZ_dom"/>
</dbReference>
<dbReference type="SUPFAM" id="SSF54695">
    <property type="entry name" value="POZ domain"/>
    <property type="match status" value="1"/>
</dbReference>
<dbReference type="STRING" id="436010.A0A166JY66"/>
<dbReference type="Proteomes" id="UP000076532">
    <property type="component" value="Unassembled WGS sequence"/>
</dbReference>